<dbReference type="AlphaFoldDB" id="F3QMH1"/>
<reference evidence="1 2" key="1">
    <citation type="submission" date="2011-02" db="EMBL/GenBank/DDBJ databases">
        <authorList>
            <person name="Weinstock G."/>
            <person name="Sodergren E."/>
            <person name="Clifton S."/>
            <person name="Fulton L."/>
            <person name="Fulton B."/>
            <person name="Courtney L."/>
            <person name="Fronick C."/>
            <person name="Harrison M."/>
            <person name="Strong C."/>
            <person name="Farmer C."/>
            <person name="Delahaunty K."/>
            <person name="Markovic C."/>
            <person name="Hall O."/>
            <person name="Minx P."/>
            <person name="Tomlinson C."/>
            <person name="Mitreva M."/>
            <person name="Hou S."/>
            <person name="Chen J."/>
            <person name="Wollam A."/>
            <person name="Pepin K.H."/>
            <person name="Johnson M."/>
            <person name="Bhonagiri V."/>
            <person name="Zhang X."/>
            <person name="Suruliraj S."/>
            <person name="Warren W."/>
            <person name="Chinwalla A."/>
            <person name="Mardis E.R."/>
            <person name="Wilson R.K."/>
        </authorList>
    </citation>
    <scope>NUCLEOTIDE SEQUENCE [LARGE SCALE GENOMIC DNA]</scope>
    <source>
        <strain evidence="1 2">YIT 11859</strain>
    </source>
</reference>
<name>F3QMH1_9BURK</name>
<keyword evidence="2" id="KW-1185">Reference proteome</keyword>
<evidence type="ECO:0000313" key="1">
    <source>
        <dbReference type="EMBL" id="EGG52109.1"/>
    </source>
</evidence>
<gene>
    <name evidence="1" type="ORF">HMPREF9439_02146</name>
</gene>
<accession>F3QMH1</accession>
<comment type="caution">
    <text evidence="1">The sequence shown here is derived from an EMBL/GenBank/DDBJ whole genome shotgun (WGS) entry which is preliminary data.</text>
</comment>
<proteinExistence type="predicted"/>
<protein>
    <submittedName>
        <fullName evidence="1">Uncharacterized protein</fullName>
    </submittedName>
</protein>
<dbReference type="EMBL" id="AFBP01000075">
    <property type="protein sequence ID" value="EGG52109.1"/>
    <property type="molecule type" value="Genomic_DNA"/>
</dbReference>
<dbReference type="Proteomes" id="UP000005156">
    <property type="component" value="Unassembled WGS sequence"/>
</dbReference>
<organism evidence="1 2">
    <name type="scientific">Parasutterella excrementihominis YIT 11859</name>
    <dbReference type="NCBI Taxonomy" id="762966"/>
    <lineage>
        <taxon>Bacteria</taxon>
        <taxon>Pseudomonadati</taxon>
        <taxon>Pseudomonadota</taxon>
        <taxon>Betaproteobacteria</taxon>
        <taxon>Burkholderiales</taxon>
        <taxon>Sutterellaceae</taxon>
        <taxon>Parasutterella</taxon>
    </lineage>
</organism>
<evidence type="ECO:0000313" key="2">
    <source>
        <dbReference type="Proteomes" id="UP000005156"/>
    </source>
</evidence>
<dbReference type="HOGENOM" id="CLU_3293682_0_0_4"/>
<sequence length="40" mass="4512">MAKTSEAVITGFRNKLKDKTDGFCRRSCQFAKSESKEISL</sequence>